<reference evidence="1 2" key="1">
    <citation type="submission" date="2016-06" db="EMBL/GenBank/DDBJ databases">
        <title>The Draft Genome Sequence and Annotation of the Desert Woodrat Neotoma lepida.</title>
        <authorList>
            <person name="Campbell M."/>
            <person name="Oakeson K.F."/>
            <person name="Yandell M."/>
            <person name="Halpert J.R."/>
            <person name="Dearing D."/>
        </authorList>
    </citation>
    <scope>NUCLEOTIDE SEQUENCE [LARGE SCALE GENOMIC DNA]</scope>
    <source>
        <strain evidence="1">417</strain>
        <tissue evidence="1">Liver</tissue>
    </source>
</reference>
<dbReference type="STRING" id="56216.A0A1A6H9T4"/>
<dbReference type="SUPFAM" id="SSF56235">
    <property type="entry name" value="N-terminal nucleophile aminohydrolases (Ntn hydrolases)"/>
    <property type="match status" value="1"/>
</dbReference>
<keyword evidence="2" id="KW-1185">Reference proteome</keyword>
<dbReference type="Proteomes" id="UP000092124">
    <property type="component" value="Unassembled WGS sequence"/>
</dbReference>
<comment type="caution">
    <text evidence="1">The sequence shown here is derived from an EMBL/GenBank/DDBJ whole genome shotgun (WGS) entry which is preliminary data.</text>
</comment>
<proteinExistence type="predicted"/>
<accession>A0A1A6H9T4</accession>
<evidence type="ECO:0000313" key="2">
    <source>
        <dbReference type="Proteomes" id="UP000092124"/>
    </source>
</evidence>
<dbReference type="OrthoDB" id="7854943at2759"/>
<evidence type="ECO:0000313" key="1">
    <source>
        <dbReference type="EMBL" id="OBS75059.1"/>
    </source>
</evidence>
<name>A0A1A6H9T4_NEOLE</name>
<dbReference type="AlphaFoldDB" id="A0A1A6H9T4"/>
<dbReference type="EMBL" id="LZPO01044191">
    <property type="protein sequence ID" value="OBS75059.1"/>
    <property type="molecule type" value="Genomic_DNA"/>
</dbReference>
<organism evidence="1 2">
    <name type="scientific">Neotoma lepida</name>
    <name type="common">Desert woodrat</name>
    <dbReference type="NCBI Taxonomy" id="56216"/>
    <lineage>
        <taxon>Eukaryota</taxon>
        <taxon>Metazoa</taxon>
        <taxon>Chordata</taxon>
        <taxon>Craniata</taxon>
        <taxon>Vertebrata</taxon>
        <taxon>Euteleostomi</taxon>
        <taxon>Mammalia</taxon>
        <taxon>Eutheria</taxon>
        <taxon>Euarchontoglires</taxon>
        <taxon>Glires</taxon>
        <taxon>Rodentia</taxon>
        <taxon>Myomorpha</taxon>
        <taxon>Muroidea</taxon>
        <taxon>Cricetidae</taxon>
        <taxon>Neotominae</taxon>
        <taxon>Neotoma</taxon>
    </lineage>
</organism>
<dbReference type="InterPro" id="IPR029055">
    <property type="entry name" value="Ntn_hydrolases_N"/>
</dbReference>
<gene>
    <name evidence="1" type="ORF">A6R68_14418</name>
</gene>
<protein>
    <submittedName>
        <fullName evidence="1">Uncharacterized protein</fullName>
    </submittedName>
</protein>
<sequence length="169" mass="18293">MTDKLTPIYGHIFRCCSGSAPDTQAIANAVTYQVGFHSIELNEPPLGDVLPIQRRSDASAFTLVMEWDSSSGGMIHLATIQESGVEQQPLGPAPQDPFKEACGRWHAQQVIVPLVIHLASDNFVQGWEQALARFLTPLGSQGKRCCGAFLGAFGFSGPQGSFEWSSSFH</sequence>